<evidence type="ECO:0000313" key="2">
    <source>
        <dbReference type="Proteomes" id="UP000250257"/>
    </source>
</evidence>
<sequence length="93" mass="10906">MKAMIENQDAFSQIHQLLESSRFYNDDFQALYTHLIAYYLDGNEASASRFMDYLTDMRLKNVVSSLEMIESPEEQTMEAYSDYILSMKNIVLK</sequence>
<dbReference type="GO" id="GO:0003678">
    <property type="term" value="F:DNA helicase activity"/>
    <property type="evidence" value="ECO:0007669"/>
    <property type="project" value="InterPro"/>
</dbReference>
<dbReference type="InterPro" id="IPR036185">
    <property type="entry name" value="DNA_heli_DnaB-like_N_sf"/>
</dbReference>
<name>A0A2X3HHA4_9LIST</name>
<evidence type="ECO:0000313" key="1">
    <source>
        <dbReference type="EMBL" id="SQC71963.1"/>
    </source>
</evidence>
<dbReference type="GO" id="GO:0006260">
    <property type="term" value="P:DNA replication"/>
    <property type="evidence" value="ECO:0007669"/>
    <property type="project" value="InterPro"/>
</dbReference>
<organism evidence="1 2">
    <name type="scientific">Listeria fleischmannii subsp. fleischmannii</name>
    <dbReference type="NCBI Taxonomy" id="1671902"/>
    <lineage>
        <taxon>Bacteria</taxon>
        <taxon>Bacillati</taxon>
        <taxon>Bacillota</taxon>
        <taxon>Bacilli</taxon>
        <taxon>Bacillales</taxon>
        <taxon>Listeriaceae</taxon>
        <taxon>Listeria</taxon>
    </lineage>
</organism>
<gene>
    <name evidence="1" type="ORF">NCTC13940_02675</name>
</gene>
<dbReference type="SUPFAM" id="SSF48024">
    <property type="entry name" value="N-terminal domain of DnaB helicase"/>
    <property type="match status" value="1"/>
</dbReference>
<dbReference type="EMBL" id="UAWT01000048">
    <property type="protein sequence ID" value="SQC71963.1"/>
    <property type="molecule type" value="Genomic_DNA"/>
</dbReference>
<dbReference type="Proteomes" id="UP000250257">
    <property type="component" value="Unassembled WGS sequence"/>
</dbReference>
<dbReference type="GO" id="GO:0005524">
    <property type="term" value="F:ATP binding"/>
    <property type="evidence" value="ECO:0007669"/>
    <property type="project" value="InterPro"/>
</dbReference>
<reference evidence="1 2" key="1">
    <citation type="submission" date="2018-06" db="EMBL/GenBank/DDBJ databases">
        <authorList>
            <consortium name="Pathogen Informatics"/>
            <person name="Doyle S."/>
        </authorList>
    </citation>
    <scope>NUCLEOTIDE SEQUENCE [LARGE SCALE GENOMIC DNA]</scope>
    <source>
        <strain evidence="1 2">NCTC13940</strain>
    </source>
</reference>
<protein>
    <submittedName>
        <fullName evidence="1">Uncharacterized protein</fullName>
    </submittedName>
</protein>
<dbReference type="InterPro" id="IPR016136">
    <property type="entry name" value="DNA_helicase_N/primase_C"/>
</dbReference>
<proteinExistence type="predicted"/>
<accession>A0A2X3HHA4</accession>
<dbReference type="Gene3D" id="1.10.860.10">
    <property type="entry name" value="DNAb Helicase, Chain A"/>
    <property type="match status" value="1"/>
</dbReference>
<dbReference type="AlphaFoldDB" id="A0A2X3HHA4"/>